<keyword evidence="2" id="KW-1185">Reference proteome</keyword>
<reference evidence="1 2" key="1">
    <citation type="journal article" date="2019" name="Genome Biol. Evol.">
        <title>Insights into the evolution of the New World diploid cottons (Gossypium, subgenus Houzingenia) based on genome sequencing.</title>
        <authorList>
            <person name="Grover C.E."/>
            <person name="Arick M.A. 2nd"/>
            <person name="Thrash A."/>
            <person name="Conover J.L."/>
            <person name="Sanders W.S."/>
            <person name="Peterson D.G."/>
            <person name="Frelichowski J.E."/>
            <person name="Scheffler J.A."/>
            <person name="Scheffler B.E."/>
            <person name="Wendel J.F."/>
        </authorList>
    </citation>
    <scope>NUCLEOTIDE SEQUENCE [LARGE SCALE GENOMIC DNA]</scope>
    <source>
        <strain evidence="1">157</strain>
        <tissue evidence="1">Leaf</tissue>
    </source>
</reference>
<sequence>MVELRLLHQILRRRWRVRIHHIPRIHNKVANHMANCYIPGVPSLQVYDEPSDSVKSLLLADLTRSMLD</sequence>
<name>A0A7J8LLL5_9ROSI</name>
<evidence type="ECO:0000313" key="1">
    <source>
        <dbReference type="EMBL" id="MBA0553318.1"/>
    </source>
</evidence>
<dbReference type="Proteomes" id="UP000593572">
    <property type="component" value="Unassembled WGS sequence"/>
</dbReference>
<comment type="caution">
    <text evidence="1">The sequence shown here is derived from an EMBL/GenBank/DDBJ whole genome shotgun (WGS) entry which is preliminary data.</text>
</comment>
<accession>A0A7J8LLL5</accession>
<gene>
    <name evidence="1" type="ORF">Golob_012508</name>
</gene>
<protein>
    <recommendedName>
        <fullName evidence="3">RNase H type-1 domain-containing protein</fullName>
    </recommendedName>
</protein>
<evidence type="ECO:0008006" key="3">
    <source>
        <dbReference type="Google" id="ProtNLM"/>
    </source>
</evidence>
<evidence type="ECO:0000313" key="2">
    <source>
        <dbReference type="Proteomes" id="UP000593572"/>
    </source>
</evidence>
<proteinExistence type="predicted"/>
<organism evidence="1 2">
    <name type="scientific">Gossypium lobatum</name>
    <dbReference type="NCBI Taxonomy" id="34289"/>
    <lineage>
        <taxon>Eukaryota</taxon>
        <taxon>Viridiplantae</taxon>
        <taxon>Streptophyta</taxon>
        <taxon>Embryophyta</taxon>
        <taxon>Tracheophyta</taxon>
        <taxon>Spermatophyta</taxon>
        <taxon>Magnoliopsida</taxon>
        <taxon>eudicotyledons</taxon>
        <taxon>Gunneridae</taxon>
        <taxon>Pentapetalae</taxon>
        <taxon>rosids</taxon>
        <taxon>malvids</taxon>
        <taxon>Malvales</taxon>
        <taxon>Malvaceae</taxon>
        <taxon>Malvoideae</taxon>
        <taxon>Gossypium</taxon>
    </lineage>
</organism>
<dbReference type="AlphaFoldDB" id="A0A7J8LLL5"/>
<dbReference type="EMBL" id="JABEZX010000004">
    <property type="protein sequence ID" value="MBA0553318.1"/>
    <property type="molecule type" value="Genomic_DNA"/>
</dbReference>